<dbReference type="RefSeq" id="WP_133794276.1">
    <property type="nucleotide sequence ID" value="NZ_FNDV01000011.1"/>
</dbReference>
<dbReference type="EMBL" id="FNJB01000009">
    <property type="protein sequence ID" value="SDP51187.1"/>
    <property type="molecule type" value="Genomic_DNA"/>
</dbReference>
<evidence type="ECO:0000313" key="3">
    <source>
        <dbReference type="Proteomes" id="UP000199651"/>
    </source>
</evidence>
<dbReference type="Proteomes" id="UP000199651">
    <property type="component" value="Unassembled WGS sequence"/>
</dbReference>
<gene>
    <name evidence="2" type="ORF">SAMN05192558_109370</name>
</gene>
<feature type="chain" id="PRO_5038441771" evidence="1">
    <location>
        <begin position="21"/>
        <end position="412"/>
    </location>
</feature>
<proteinExistence type="predicted"/>
<evidence type="ECO:0000313" key="2">
    <source>
        <dbReference type="EMBL" id="SDP51187.1"/>
    </source>
</evidence>
<keyword evidence="3" id="KW-1185">Reference proteome</keyword>
<name>A0A1H0TAY2_9PSEU</name>
<evidence type="ECO:0000256" key="1">
    <source>
        <dbReference type="SAM" id="SignalP"/>
    </source>
</evidence>
<protein>
    <submittedName>
        <fullName evidence="2">Uncharacterized protein</fullName>
    </submittedName>
</protein>
<dbReference type="AlphaFoldDB" id="A0A1H0TAY2"/>
<accession>A0A1H0TAY2</accession>
<feature type="signal peptide" evidence="1">
    <location>
        <begin position="1"/>
        <end position="20"/>
    </location>
</feature>
<reference evidence="3" key="1">
    <citation type="submission" date="2016-10" db="EMBL/GenBank/DDBJ databases">
        <authorList>
            <person name="Varghese N."/>
            <person name="Submissions S."/>
        </authorList>
    </citation>
    <scope>NUCLEOTIDE SEQUENCE [LARGE SCALE GENOMIC DNA]</scope>
    <source>
        <strain evidence="3">IBRC-M 10655</strain>
    </source>
</reference>
<sequence>MGLFKSGVVVATAVALSALATDAGASSAPAPAAAVGELQASVAAAAVEGGTRFVPMAPLRVLDTRYATGVPGTSPVGAGKAIDVSMVGKVPDDAVAVVMNVAGTSPTADTFVTVWAFGIPQPTASNLNFARGETRSNAVVSEIGLDRKIALYNNAGTTHLIADLAGYYTESTTNSSPFTTVSPVRVLDTREGTGVVGPGKTIEVDFTGKVDPAATAVTINLAGVDATQSTHVTAWPTGSAQPNAASLNLAPRVATPNHVTVALGSDRKISLFNNAGSAHLIVDLSGYYSPSSTLLFYPFAPVRSYDTRTNNDGLGGPDSFNLIYDGLAPEVKAFVCNVAGTNTTRDTFVTVWPAGQPKSTASNLNLAPGQTAPNMVTAGIGVDSEYNLPAVSFYNNSGHVDLIVDISGYFGY</sequence>
<organism evidence="2 3">
    <name type="scientific">Actinokineospora alba</name>
    <dbReference type="NCBI Taxonomy" id="504798"/>
    <lineage>
        <taxon>Bacteria</taxon>
        <taxon>Bacillati</taxon>
        <taxon>Actinomycetota</taxon>
        <taxon>Actinomycetes</taxon>
        <taxon>Pseudonocardiales</taxon>
        <taxon>Pseudonocardiaceae</taxon>
        <taxon>Actinokineospora</taxon>
    </lineage>
</organism>
<dbReference type="OrthoDB" id="4178270at2"/>
<dbReference type="STRING" id="504798.SAMN05421871_1115"/>
<keyword evidence="1" id="KW-0732">Signal</keyword>